<feature type="transmembrane region" description="Helical" evidence="1">
    <location>
        <begin position="30"/>
        <end position="48"/>
    </location>
</feature>
<evidence type="ECO:0000313" key="3">
    <source>
        <dbReference type="EMBL" id="MBB4958351.1"/>
    </source>
</evidence>
<dbReference type="EMBL" id="JACHJW010000001">
    <property type="protein sequence ID" value="MBB4958351.1"/>
    <property type="molecule type" value="Genomic_DNA"/>
</dbReference>
<organism evidence="3 4">
    <name type="scientific">Micromonospora polyrhachis</name>
    <dbReference type="NCBI Taxonomy" id="1282883"/>
    <lineage>
        <taxon>Bacteria</taxon>
        <taxon>Bacillati</taxon>
        <taxon>Actinomycetota</taxon>
        <taxon>Actinomycetes</taxon>
        <taxon>Micromonosporales</taxon>
        <taxon>Micromonosporaceae</taxon>
        <taxon>Micromonospora</taxon>
    </lineage>
</organism>
<evidence type="ECO:0000259" key="2">
    <source>
        <dbReference type="Pfam" id="PF01882"/>
    </source>
</evidence>
<keyword evidence="1" id="KW-1133">Transmembrane helix</keyword>
<dbReference type="PANTHER" id="PTHR34351">
    <property type="entry name" value="SLR1927 PROTEIN-RELATED"/>
    <property type="match status" value="1"/>
</dbReference>
<dbReference type="RefSeq" id="WP_184534452.1">
    <property type="nucleotide sequence ID" value="NZ_JACHJW010000001.1"/>
</dbReference>
<reference evidence="3 4" key="1">
    <citation type="submission" date="2020-08" db="EMBL/GenBank/DDBJ databases">
        <title>Sequencing the genomes of 1000 actinobacteria strains.</title>
        <authorList>
            <person name="Klenk H.-P."/>
        </authorList>
    </citation>
    <scope>NUCLEOTIDE SEQUENCE [LARGE SCALE GENOMIC DNA]</scope>
    <source>
        <strain evidence="3 4">DSM 45886</strain>
    </source>
</reference>
<protein>
    <submittedName>
        <fullName evidence="3">Uncharacterized protein (DUF58 family)</fullName>
    </submittedName>
</protein>
<dbReference type="InterPro" id="IPR002881">
    <property type="entry name" value="DUF58"/>
</dbReference>
<gene>
    <name evidence="3" type="ORF">FHR38_002084</name>
</gene>
<keyword evidence="4" id="KW-1185">Reference proteome</keyword>
<feature type="transmembrane region" description="Helical" evidence="1">
    <location>
        <begin position="6"/>
        <end position="23"/>
    </location>
</feature>
<keyword evidence="1" id="KW-0812">Transmembrane</keyword>
<comment type="caution">
    <text evidence="3">The sequence shown here is derived from an EMBL/GenBank/DDBJ whole genome shotgun (WGS) entry which is preliminary data.</text>
</comment>
<proteinExistence type="predicted"/>
<evidence type="ECO:0000313" key="4">
    <source>
        <dbReference type="Proteomes" id="UP000578819"/>
    </source>
</evidence>
<name>A0A7W7WNM8_9ACTN</name>
<dbReference type="Pfam" id="PF01882">
    <property type="entry name" value="DUF58"/>
    <property type="match status" value="1"/>
</dbReference>
<dbReference type="Proteomes" id="UP000578819">
    <property type="component" value="Unassembled WGS sequence"/>
</dbReference>
<sequence>MPTVRGWTVLAVSALLLVLGLVVGYRELPVLGGVGMVAVSVAAGWVGWPPRLAVDRTLRPARTHRGGSCQVVLDLHTASGRTRRFTATDALVGPVGQQGRDRIVPVPAVQVRGGMPTRLTYPLPTDRRGVFGVGPLRIARTDPLGLCRMQRRVGSSDRLVVRPRWHRLRALPAGIAPNLDGTVDGARHGSIAFHALREYRTGDDLRHVHWRTSARVGELMVREYVDTALPQVVLLLDDRAEAYQGHPELIEEAVEVAASLLVSTLDSGTPVSLHLASAQGVAATTSSGLDLLAQVRPVAGVDLAGAVRRTRSDGPRRDTFILVTGSDVDLAPAVAAADGYPQVMVVALGPTTVRRSAPPGDVALVSAGDAVEFASRWDRPARWA</sequence>
<keyword evidence="1" id="KW-0472">Membrane</keyword>
<dbReference type="PANTHER" id="PTHR34351:SF1">
    <property type="entry name" value="SLR1927 PROTEIN"/>
    <property type="match status" value="1"/>
</dbReference>
<evidence type="ECO:0000256" key="1">
    <source>
        <dbReference type="SAM" id="Phobius"/>
    </source>
</evidence>
<accession>A0A7W7WNM8</accession>
<feature type="domain" description="DUF58" evidence="2">
    <location>
        <begin position="196"/>
        <end position="280"/>
    </location>
</feature>
<dbReference type="AlphaFoldDB" id="A0A7W7WNM8"/>